<sequence length="231" mass="26325">MSASVQWSRPMRRGTDPAADDTRHDMPSVAEIDTLQRTAFQLTGWPETPHPDGAMRWVAANHRYNSALWEEEDQARRTDVADREIAQNKRAIDRYNQLRNDAIESLDACILEAMREVPVHDDAWVNSETAGSMIDRLSINALKQHHMQLQLDRVGVSQSHRMACAEKLERLKAQRQDLLGCLQRLLDGMRAGECTYRLYRQFKMYNDPSLNPYLCGMKGTGAANAPGRMRA</sequence>
<evidence type="ECO:0000313" key="3">
    <source>
        <dbReference type="Proteomes" id="UP001165541"/>
    </source>
</evidence>
<protein>
    <submittedName>
        <fullName evidence="2">DUF4254 domain-containing protein</fullName>
    </submittedName>
</protein>
<comment type="caution">
    <text evidence="2">The sequence shown here is derived from an EMBL/GenBank/DDBJ whole genome shotgun (WGS) entry which is preliminary data.</text>
</comment>
<proteinExistence type="predicted"/>
<evidence type="ECO:0000313" key="2">
    <source>
        <dbReference type="EMBL" id="MCM5680568.1"/>
    </source>
</evidence>
<name>A0ABT0YRU3_9BURK</name>
<dbReference type="EMBL" id="JAMKFE010000007">
    <property type="protein sequence ID" value="MCM5680568.1"/>
    <property type="molecule type" value="Genomic_DNA"/>
</dbReference>
<feature type="region of interest" description="Disordered" evidence="1">
    <location>
        <begin position="1"/>
        <end position="24"/>
    </location>
</feature>
<evidence type="ECO:0000256" key="1">
    <source>
        <dbReference type="SAM" id="MobiDB-lite"/>
    </source>
</evidence>
<organism evidence="2 3">
    <name type="scientific">Caldimonas mangrovi</name>
    <dbReference type="NCBI Taxonomy" id="2944811"/>
    <lineage>
        <taxon>Bacteria</taxon>
        <taxon>Pseudomonadati</taxon>
        <taxon>Pseudomonadota</taxon>
        <taxon>Betaproteobacteria</taxon>
        <taxon>Burkholderiales</taxon>
        <taxon>Sphaerotilaceae</taxon>
        <taxon>Caldimonas</taxon>
    </lineage>
</organism>
<dbReference type="RefSeq" id="WP_251779020.1">
    <property type="nucleotide sequence ID" value="NZ_JAMKFE010000007.1"/>
</dbReference>
<reference evidence="2" key="1">
    <citation type="submission" date="2022-05" db="EMBL/GenBank/DDBJ databases">
        <title>Schlegelella sp. nov., isolated from mangrove soil.</title>
        <authorList>
            <person name="Liu Y."/>
            <person name="Ge X."/>
            <person name="Liu W."/>
        </authorList>
    </citation>
    <scope>NUCLEOTIDE SEQUENCE</scope>
    <source>
        <strain evidence="2">S2-27</strain>
    </source>
</reference>
<gene>
    <name evidence="2" type="ORF">M8A51_13630</name>
</gene>
<dbReference type="Proteomes" id="UP001165541">
    <property type="component" value="Unassembled WGS sequence"/>
</dbReference>
<dbReference type="InterPro" id="IPR025350">
    <property type="entry name" value="DUF4254"/>
</dbReference>
<accession>A0ABT0YRU3</accession>
<keyword evidence="3" id="KW-1185">Reference proteome</keyword>
<dbReference type="Pfam" id="PF14063">
    <property type="entry name" value="DUF4254"/>
    <property type="match status" value="1"/>
</dbReference>